<protein>
    <recommendedName>
        <fullName evidence="2">DUF1023 domain-containing protein</fullName>
    </recommendedName>
</protein>
<accession>A0A8J3NFE9</accession>
<dbReference type="InterPro" id="IPR010427">
    <property type="entry name" value="DUF1023"/>
</dbReference>
<comment type="caution">
    <text evidence="3">The sequence shown here is derived from an EMBL/GenBank/DDBJ whole genome shotgun (WGS) entry which is preliminary data.</text>
</comment>
<dbReference type="AlphaFoldDB" id="A0A8J3NFE9"/>
<organism evidence="3 4">
    <name type="scientific">Catellatospora bangladeshensis</name>
    <dbReference type="NCBI Taxonomy" id="310355"/>
    <lineage>
        <taxon>Bacteria</taxon>
        <taxon>Bacillati</taxon>
        <taxon>Actinomycetota</taxon>
        <taxon>Actinomycetes</taxon>
        <taxon>Micromonosporales</taxon>
        <taxon>Micromonosporaceae</taxon>
        <taxon>Catellatospora</taxon>
    </lineage>
</organism>
<name>A0A8J3NFE9_9ACTN</name>
<keyword evidence="4" id="KW-1185">Reference proteome</keyword>
<feature type="compositionally biased region" description="Gly residues" evidence="1">
    <location>
        <begin position="131"/>
        <end position="151"/>
    </location>
</feature>
<dbReference type="Proteomes" id="UP000601223">
    <property type="component" value="Unassembled WGS sequence"/>
</dbReference>
<feature type="domain" description="DUF1023" evidence="2">
    <location>
        <begin position="312"/>
        <end position="474"/>
    </location>
</feature>
<sequence length="560" mass="56701">MTITYAQLRDADPARWHAGAAAWRGLSRRADEHADDLAGHLARVDRAWSGGTAADAAREAGAALAARLLVTPGALLEADQLLSRHAARIAVLRERLAAAVDATRGSAVRVSAVGDVSVVAPPHGYGDDRGSGSGHGRLGSGSRRGGHGSGSGQSAAGAPGQADVALAVRVAAEIDAVLAAADRSDQETAKALHALATAARTGWAGSPVAVPSGVGLLQLAQWWAGLSDAERRWLVAHRPEQIAGLDGVPVTARDRANRDLLDRELDRLREAVAASPGDTAARTRLDALSGLYHRLAAVEPRAYLLRFSAGGDGRAVVSFGDPDVSDNVATYVPGAGSSLDAFEGELDRAATLQQAATARAPGEGTAAIMWLGYDAPDGLDAARDDAAVAARPELTSFQAGLAATHEGGQARLTLIGHSYGSLAVGVAERDGAVVADEIVALGSPGMGVDRAAELRDPAHVWASTAPNDIVRFAPSPGEAVVGVLAGGPGMVALGSASDAVLGGNADLWHGTDPSAAEFGARAFPSKAGADPVDAHASYFDPAGPALRTLAGIVTGPATPP</sequence>
<evidence type="ECO:0000313" key="3">
    <source>
        <dbReference type="EMBL" id="GIF79317.1"/>
    </source>
</evidence>
<evidence type="ECO:0000256" key="1">
    <source>
        <dbReference type="SAM" id="MobiDB-lite"/>
    </source>
</evidence>
<evidence type="ECO:0000259" key="2">
    <source>
        <dbReference type="Pfam" id="PF06259"/>
    </source>
</evidence>
<dbReference type="EMBL" id="BONF01000005">
    <property type="protein sequence ID" value="GIF79317.1"/>
    <property type="molecule type" value="Genomic_DNA"/>
</dbReference>
<gene>
    <name evidence="3" type="ORF">Cba03nite_06660</name>
</gene>
<dbReference type="RefSeq" id="WP_203741621.1">
    <property type="nucleotide sequence ID" value="NZ_BONF01000005.1"/>
</dbReference>
<evidence type="ECO:0000313" key="4">
    <source>
        <dbReference type="Proteomes" id="UP000601223"/>
    </source>
</evidence>
<feature type="region of interest" description="Disordered" evidence="1">
    <location>
        <begin position="119"/>
        <end position="158"/>
    </location>
</feature>
<proteinExistence type="predicted"/>
<reference evidence="3 4" key="1">
    <citation type="submission" date="2021-01" db="EMBL/GenBank/DDBJ databases">
        <title>Whole genome shotgun sequence of Catellatospora bangladeshensis NBRC 107357.</title>
        <authorList>
            <person name="Komaki H."/>
            <person name="Tamura T."/>
        </authorList>
    </citation>
    <scope>NUCLEOTIDE SEQUENCE [LARGE SCALE GENOMIC DNA]</scope>
    <source>
        <strain evidence="3 4">NBRC 107357</strain>
    </source>
</reference>
<dbReference type="Pfam" id="PF06259">
    <property type="entry name" value="Abhydrolase_8"/>
    <property type="match status" value="1"/>
</dbReference>